<dbReference type="Ensembl" id="ENSCPBT00000031781.1">
    <property type="protein sequence ID" value="ENSCPBP00000026989.1"/>
    <property type="gene ID" value="ENSCPBG00000019139.1"/>
</dbReference>
<dbReference type="AlphaFoldDB" id="A0A8C3I1N7"/>
<dbReference type="Proteomes" id="UP000694380">
    <property type="component" value="Unplaced"/>
</dbReference>
<evidence type="ECO:0000313" key="4">
    <source>
        <dbReference type="Proteomes" id="UP000694380"/>
    </source>
</evidence>
<keyword evidence="1" id="KW-0812">Transmembrane</keyword>
<dbReference type="OMA" id="SEFPWIC"/>
<dbReference type="SUPFAM" id="SSF56436">
    <property type="entry name" value="C-type lectin-like"/>
    <property type="match status" value="1"/>
</dbReference>
<protein>
    <recommendedName>
        <fullName evidence="5">C-type lectin domain-containing protein</fullName>
    </recommendedName>
</protein>
<dbReference type="GO" id="GO:0009986">
    <property type="term" value="C:cell surface"/>
    <property type="evidence" value="ECO:0007669"/>
    <property type="project" value="TreeGrafter"/>
</dbReference>
<dbReference type="PANTHER" id="PTHR46784">
    <property type="entry name" value="KILLER CELL LECTIN-LIKE RECEPTOR SUBFAMILY B MEMBER 1"/>
    <property type="match status" value="1"/>
</dbReference>
<proteinExistence type="predicted"/>
<organism evidence="3 4">
    <name type="scientific">Chrysemys picta bellii</name>
    <name type="common">Western painted turtle</name>
    <name type="synonym">Emys bellii</name>
    <dbReference type="NCBI Taxonomy" id="8478"/>
    <lineage>
        <taxon>Eukaryota</taxon>
        <taxon>Metazoa</taxon>
        <taxon>Chordata</taxon>
        <taxon>Craniata</taxon>
        <taxon>Vertebrata</taxon>
        <taxon>Euteleostomi</taxon>
        <taxon>Archelosauria</taxon>
        <taxon>Testudinata</taxon>
        <taxon>Testudines</taxon>
        <taxon>Cryptodira</taxon>
        <taxon>Durocryptodira</taxon>
        <taxon>Testudinoidea</taxon>
        <taxon>Emydidae</taxon>
        <taxon>Chrysemys</taxon>
    </lineage>
</organism>
<dbReference type="PANTHER" id="PTHR46784:SF1">
    <property type="entry name" value="KILLER CELL LECTIN-LIKE RECEPTOR SUBFAMILY B MEMBER 1"/>
    <property type="match status" value="1"/>
</dbReference>
<keyword evidence="4" id="KW-1185">Reference proteome</keyword>
<dbReference type="GeneTree" id="ENSGT00990000204219"/>
<keyword evidence="1" id="KW-0472">Membrane</keyword>
<name>A0A8C3I1N7_CHRPI</name>
<dbReference type="GO" id="GO:0042269">
    <property type="term" value="P:regulation of natural killer cell mediated cytotoxicity"/>
    <property type="evidence" value="ECO:0007669"/>
    <property type="project" value="TreeGrafter"/>
</dbReference>
<keyword evidence="2" id="KW-1015">Disulfide bond</keyword>
<dbReference type="Gene3D" id="3.10.100.10">
    <property type="entry name" value="Mannose-Binding Protein A, subunit A"/>
    <property type="match status" value="1"/>
</dbReference>
<dbReference type="GO" id="GO:0005886">
    <property type="term" value="C:plasma membrane"/>
    <property type="evidence" value="ECO:0007669"/>
    <property type="project" value="TreeGrafter"/>
</dbReference>
<dbReference type="InterPro" id="IPR016186">
    <property type="entry name" value="C-type_lectin-like/link_sf"/>
</dbReference>
<evidence type="ECO:0000256" key="1">
    <source>
        <dbReference type="ARBA" id="ARBA00022989"/>
    </source>
</evidence>
<reference evidence="3" key="2">
    <citation type="submission" date="2025-09" db="UniProtKB">
        <authorList>
            <consortium name="Ensembl"/>
        </authorList>
    </citation>
    <scope>IDENTIFICATION</scope>
</reference>
<evidence type="ECO:0000313" key="3">
    <source>
        <dbReference type="Ensembl" id="ENSCPBP00000026989.1"/>
    </source>
</evidence>
<dbReference type="GO" id="GO:0038023">
    <property type="term" value="F:signaling receptor activity"/>
    <property type="evidence" value="ECO:0007669"/>
    <property type="project" value="TreeGrafter"/>
</dbReference>
<dbReference type="InterPro" id="IPR051527">
    <property type="entry name" value="KLR_subfamily_B"/>
</dbReference>
<keyword evidence="1" id="KW-1133">Transmembrane helix</keyword>
<evidence type="ECO:0000256" key="2">
    <source>
        <dbReference type="ARBA" id="ARBA00023157"/>
    </source>
</evidence>
<sequence length="183" mass="19819">KESGGRVTTLGLPFPGRAWPSPRFQGAQRGLKPILPHPSPSRRTGVAGNEVQSAQSINDACLSAGGSGCKLCPLDWQLRGDKCYWVSRGSKTWNASRVDCSARGSQLLVIWDQEELVKGMIPSCWSCPCRAGPWGQSPRAHRLHGRTGIFKGNSCGAVKGNRIHSDLCGSVLRWICQRDAVPL</sequence>
<dbReference type="InterPro" id="IPR016187">
    <property type="entry name" value="CTDL_fold"/>
</dbReference>
<reference evidence="3" key="1">
    <citation type="submission" date="2025-08" db="UniProtKB">
        <authorList>
            <consortium name="Ensembl"/>
        </authorList>
    </citation>
    <scope>IDENTIFICATION</scope>
</reference>
<evidence type="ECO:0008006" key="5">
    <source>
        <dbReference type="Google" id="ProtNLM"/>
    </source>
</evidence>
<accession>A0A8C3I1N7</accession>